<evidence type="ECO:0000313" key="3">
    <source>
        <dbReference type="EMBL" id="ABR67069.1"/>
    </source>
</evidence>
<organism evidence="3">
    <name type="scientific">Arthrobacter sp. Chr15</name>
    <dbReference type="NCBI Taxonomy" id="447032"/>
    <lineage>
        <taxon>Bacteria</taxon>
        <taxon>Bacillati</taxon>
        <taxon>Actinomycetota</taxon>
        <taxon>Actinomycetes</taxon>
        <taxon>Micrococcales</taxon>
        <taxon>Micrococcaceae</taxon>
        <taxon>Arthrobacter</taxon>
    </lineage>
</organism>
<proteinExistence type="predicted"/>
<feature type="domain" description="ChrB C-terminal" evidence="1">
    <location>
        <begin position="169"/>
        <end position="298"/>
    </location>
</feature>
<sequence>MSLSRGSWVLLNYRMPRTPSSPRVSVWRRLQSLGVAQLGDGLVALPADARTKEHLEWIAAEVEANSGTATVWVGRPSSPVGERRIVAAMQDERRKEYLALAQDAGDAAALPDAARARAAKRLQQQHRKIGRRDYFPPAERETARAAVKSILQPASALPPVAIEAGPMKWATRPGVHVDRAACAWLIRRAVDPQAEFIYVSDAADVPADATPFDMPGVDLGHHGADCSFETILNRYEIHDPVLTAIAELVHEADIEDDRFDAPAAPGLDIIIRGLSLTLDDDAILAAAEPIFNGLYEYFKRGLILGRDPA</sequence>
<dbReference type="InterPro" id="IPR018634">
    <property type="entry name" value="ChrB_C"/>
</dbReference>
<evidence type="ECO:0000259" key="1">
    <source>
        <dbReference type="Pfam" id="PF09828"/>
    </source>
</evidence>
<name>A6YFQ8_9MICC</name>
<feature type="domain" description="ChrB N-terminal" evidence="2">
    <location>
        <begin position="23"/>
        <end position="105"/>
    </location>
</feature>
<evidence type="ECO:0000259" key="2">
    <source>
        <dbReference type="Pfam" id="PF20229"/>
    </source>
</evidence>
<reference evidence="3" key="1">
    <citation type="journal article" date="2008" name="Plasmid">
        <title>Comparative analysis of eight Arthrobacter plasmids.</title>
        <authorList>
            <person name="Jerke K."/>
            <person name="Nakatsu C.H."/>
            <person name="Beasley F."/>
            <person name="Konopka A."/>
        </authorList>
    </citation>
    <scope>NUCLEOTIDE SEQUENCE</scope>
    <source>
        <strain evidence="3">Chr15</strain>
        <plasmid evidence="3">pChr15</plasmid>
    </source>
</reference>
<dbReference type="AlphaFoldDB" id="A6YFQ8"/>
<dbReference type="Pfam" id="PF09828">
    <property type="entry name" value="ChrB_C"/>
    <property type="match status" value="1"/>
</dbReference>
<dbReference type="InterPro" id="IPR046858">
    <property type="entry name" value="ChrB_N"/>
</dbReference>
<protein>
    <submittedName>
        <fullName evidence="3">Chromate resistance protein</fullName>
    </submittedName>
</protein>
<dbReference type="EMBL" id="EF495212">
    <property type="protein sequence ID" value="ABR67069.1"/>
    <property type="molecule type" value="Genomic_DNA"/>
</dbReference>
<keyword evidence="3" id="KW-0614">Plasmid</keyword>
<accession>A6YFQ8</accession>
<dbReference type="Pfam" id="PF20229">
    <property type="entry name" value="ChrB_N"/>
    <property type="match status" value="1"/>
</dbReference>
<geneLocation type="plasmid" evidence="3">
    <name>pChr15</name>
</geneLocation>